<dbReference type="GO" id="GO:0004177">
    <property type="term" value="F:aminopeptidase activity"/>
    <property type="evidence" value="ECO:0007669"/>
    <property type="project" value="TreeGrafter"/>
</dbReference>
<evidence type="ECO:0000313" key="2">
    <source>
        <dbReference type="EMBL" id="XBY45438.1"/>
    </source>
</evidence>
<dbReference type="RefSeq" id="WP_407050531.1">
    <property type="nucleotide sequence ID" value="NZ_CP158568.1"/>
</dbReference>
<evidence type="ECO:0000256" key="1">
    <source>
        <dbReference type="ARBA" id="ARBA00007068"/>
    </source>
</evidence>
<proteinExistence type="inferred from homology"/>
<reference evidence="2" key="1">
    <citation type="submission" date="2024-06" db="EMBL/GenBank/DDBJ databases">
        <title>Methylostella associata gen. nov., sp. nov., a novel Ancalomicrobiaceae-affiliated facultatively methylotrophic bacteria that feed on methanotrophs of the genus Methylococcus.</title>
        <authorList>
            <person name="Saltykova V."/>
            <person name="Danilova O.V."/>
            <person name="Oshkin I.Y."/>
            <person name="Belova S.E."/>
            <person name="Pimenov N.V."/>
            <person name="Dedysh S.N."/>
        </authorList>
    </citation>
    <scope>NUCLEOTIDE SEQUENCE</scope>
    <source>
        <strain evidence="2">S20</strain>
    </source>
</reference>
<sequence length="347" mass="34555">MPRPGPTNSILDVAGLTVGHAEDARLKSGVTVVIADEPATASVQVMGGAPGTRDTELLAPEETVDRIDALVLSGGSAFGLDAVAGVQAALREQGRGFAIGPVTVPIVPGAIVFDLLNGGDKAWGRFPPYRDLGYAAATAASRAPFACGTTGAGVGATTAILKGGLGTASTVLASGATVAALVVVNAVGSTNVGDGAHFWAAPFEIGAEFGGLGLPSPLPADAAVPRLKGVARSDAADAPALGGNTTIAIVATDAAITKAQAKRLAVQAHDGFARAIYPAHTPFDGDLIFTLATGKIALADPLPDFVALTIEAGNVLARAIARGVAAATPAAGDQLPTWQERFGHELP</sequence>
<dbReference type="KEGG" id="mflg:ABS361_03905"/>
<dbReference type="InterPro" id="IPR005321">
    <property type="entry name" value="Peptidase_S58_DmpA"/>
</dbReference>
<name>A0AAU7XCG3_9HYPH</name>
<dbReference type="AlphaFoldDB" id="A0AAU7XCG3"/>
<dbReference type="EMBL" id="CP158568">
    <property type="protein sequence ID" value="XBY45438.1"/>
    <property type="molecule type" value="Genomic_DNA"/>
</dbReference>
<protein>
    <submittedName>
        <fullName evidence="2">P1 family peptidase</fullName>
    </submittedName>
</protein>
<organism evidence="2">
    <name type="scientific">Methyloraptor flagellatus</name>
    <dbReference type="NCBI Taxonomy" id="3162530"/>
    <lineage>
        <taxon>Bacteria</taxon>
        <taxon>Pseudomonadati</taxon>
        <taxon>Pseudomonadota</taxon>
        <taxon>Alphaproteobacteria</taxon>
        <taxon>Hyphomicrobiales</taxon>
        <taxon>Ancalomicrobiaceae</taxon>
        <taxon>Methyloraptor</taxon>
    </lineage>
</organism>
<dbReference type="PANTHER" id="PTHR36512:SF3">
    <property type="entry name" value="BLR5678 PROTEIN"/>
    <property type="match status" value="1"/>
</dbReference>
<dbReference type="CDD" id="cd02252">
    <property type="entry name" value="nylC_like"/>
    <property type="match status" value="1"/>
</dbReference>
<dbReference type="Gene3D" id="3.60.70.12">
    <property type="entry name" value="L-amino peptidase D-ALA esterase/amidase"/>
    <property type="match status" value="1"/>
</dbReference>
<dbReference type="PANTHER" id="PTHR36512">
    <property type="entry name" value="D-AMINOPEPTIDASE"/>
    <property type="match status" value="1"/>
</dbReference>
<dbReference type="InterPro" id="IPR016117">
    <property type="entry name" value="ArgJ-like_dom_sf"/>
</dbReference>
<dbReference type="Pfam" id="PF03576">
    <property type="entry name" value="Peptidase_S58"/>
    <property type="match status" value="1"/>
</dbReference>
<comment type="similarity">
    <text evidence="1">Belongs to the peptidase S58 family.</text>
</comment>
<gene>
    <name evidence="2" type="ORF">ABS361_03905</name>
</gene>
<dbReference type="SUPFAM" id="SSF56266">
    <property type="entry name" value="DmpA/ArgJ-like"/>
    <property type="match status" value="1"/>
</dbReference>
<accession>A0AAU7XCG3</accession>